<organism evidence="3 4">
    <name type="scientific">Apolygus lucorum</name>
    <name type="common">Small green plant bug</name>
    <name type="synonym">Lygocoris lucorum</name>
    <dbReference type="NCBI Taxonomy" id="248454"/>
    <lineage>
        <taxon>Eukaryota</taxon>
        <taxon>Metazoa</taxon>
        <taxon>Ecdysozoa</taxon>
        <taxon>Arthropoda</taxon>
        <taxon>Hexapoda</taxon>
        <taxon>Insecta</taxon>
        <taxon>Pterygota</taxon>
        <taxon>Neoptera</taxon>
        <taxon>Paraneoptera</taxon>
        <taxon>Hemiptera</taxon>
        <taxon>Heteroptera</taxon>
        <taxon>Panheteroptera</taxon>
        <taxon>Cimicomorpha</taxon>
        <taxon>Miridae</taxon>
        <taxon>Mirini</taxon>
        <taxon>Apolygus</taxon>
    </lineage>
</organism>
<evidence type="ECO:0000313" key="3">
    <source>
        <dbReference type="EMBL" id="KAF6203854.1"/>
    </source>
</evidence>
<dbReference type="AlphaFoldDB" id="A0A8S9X5T3"/>
<feature type="chain" id="PRO_5035944687" evidence="2">
    <location>
        <begin position="26"/>
        <end position="423"/>
    </location>
</feature>
<accession>A0A8S9X5T3</accession>
<feature type="region of interest" description="Disordered" evidence="1">
    <location>
        <begin position="61"/>
        <end position="86"/>
    </location>
</feature>
<evidence type="ECO:0000313" key="4">
    <source>
        <dbReference type="Proteomes" id="UP000466442"/>
    </source>
</evidence>
<sequence length="423" mass="47465">MVEPGNRSDLKRTFILCLLVNSTLCFTVRNQNRIVIRGFQASVTRFVTKIVNRLDDMENYRSHEMSSRDTTGKRDAESHHSARGINLNHGSSAVQYIPEVERSQRRESSLSTRRLESSMNWTLEDWANRIKNIGSDVSIDKFAEMLFDAPGVLDDKNESAAINDSSAVKKRTNNTTFEPLGYSVIDKDERSYQARNLKENDITFEGVEPSKIPWRLSPEEISLYKSRVLDDTTNKHLYVSSASKQESTKSEGQSLFNGTADLMDRINNFPSDVSGCDMADMLLPPPGGKSTKERSAKHSSDFPDVPDISAINDLLKAGLSPEELVTKLLGGTSVSQLGNTFLKKETVKEKPDITDSSDFDQSFTPMPYSIIDKDEESFLKQNQLGNDITLVGLENSNIPWQMSSSDISLFRNDVKSTISERFD</sequence>
<proteinExistence type="predicted"/>
<dbReference type="EMBL" id="WIXP02000010">
    <property type="protein sequence ID" value="KAF6203854.1"/>
    <property type="molecule type" value="Genomic_DNA"/>
</dbReference>
<feature type="region of interest" description="Disordered" evidence="1">
    <location>
        <begin position="283"/>
        <end position="303"/>
    </location>
</feature>
<feature type="signal peptide" evidence="2">
    <location>
        <begin position="1"/>
        <end position="25"/>
    </location>
</feature>
<name>A0A8S9X5T3_APOLU</name>
<reference evidence="3" key="1">
    <citation type="journal article" date="2021" name="Mol. Ecol. Resour.">
        <title>Apolygus lucorum genome provides insights into omnivorousness and mesophyll feeding.</title>
        <authorList>
            <person name="Liu Y."/>
            <person name="Liu H."/>
            <person name="Wang H."/>
            <person name="Huang T."/>
            <person name="Liu B."/>
            <person name="Yang B."/>
            <person name="Yin L."/>
            <person name="Li B."/>
            <person name="Zhang Y."/>
            <person name="Zhang S."/>
            <person name="Jiang F."/>
            <person name="Zhang X."/>
            <person name="Ren Y."/>
            <person name="Wang B."/>
            <person name="Wang S."/>
            <person name="Lu Y."/>
            <person name="Wu K."/>
            <person name="Fan W."/>
            <person name="Wang G."/>
        </authorList>
    </citation>
    <scope>NUCLEOTIDE SEQUENCE</scope>
    <source>
        <strain evidence="3">12Hb</strain>
    </source>
</reference>
<feature type="compositionally biased region" description="Basic and acidic residues" evidence="1">
    <location>
        <begin position="290"/>
        <end position="301"/>
    </location>
</feature>
<dbReference type="Proteomes" id="UP000466442">
    <property type="component" value="Unassembled WGS sequence"/>
</dbReference>
<evidence type="ECO:0000256" key="1">
    <source>
        <dbReference type="SAM" id="MobiDB-lite"/>
    </source>
</evidence>
<evidence type="ECO:0000256" key="2">
    <source>
        <dbReference type="SAM" id="SignalP"/>
    </source>
</evidence>
<protein>
    <submittedName>
        <fullName evidence="3">Uncharacterized protein</fullName>
    </submittedName>
</protein>
<comment type="caution">
    <text evidence="3">The sequence shown here is derived from an EMBL/GenBank/DDBJ whole genome shotgun (WGS) entry which is preliminary data.</text>
</comment>
<gene>
    <name evidence="3" type="ORF">GE061_002189</name>
</gene>
<feature type="compositionally biased region" description="Basic and acidic residues" evidence="1">
    <location>
        <begin position="61"/>
        <end position="80"/>
    </location>
</feature>
<keyword evidence="2" id="KW-0732">Signal</keyword>
<keyword evidence="4" id="KW-1185">Reference proteome</keyword>